<evidence type="ECO:0000256" key="2">
    <source>
        <dbReference type="ARBA" id="ARBA00022670"/>
    </source>
</evidence>
<keyword evidence="7" id="KW-1133">Transmembrane helix</keyword>
<evidence type="ECO:0000256" key="7">
    <source>
        <dbReference type="SAM" id="Phobius"/>
    </source>
</evidence>
<feature type="active site" description="Charge relay system" evidence="5">
    <location>
        <position position="62"/>
    </location>
</feature>
<gene>
    <name evidence="10" type="ORF">F8566_35520</name>
</gene>
<dbReference type="RefSeq" id="WP_151566241.1">
    <property type="nucleotide sequence ID" value="NZ_WBMT01000019.1"/>
</dbReference>
<dbReference type="Pfam" id="PF00082">
    <property type="entry name" value="Peptidase_S8"/>
    <property type="match status" value="1"/>
</dbReference>
<dbReference type="InterPro" id="IPR036852">
    <property type="entry name" value="Peptidase_S8/S53_dom_sf"/>
</dbReference>
<proteinExistence type="inferred from homology"/>
<feature type="domain" description="Peptidase S8/S53" evidence="9">
    <location>
        <begin position="53"/>
        <end position="320"/>
    </location>
</feature>
<dbReference type="OrthoDB" id="3530033at2"/>
<dbReference type="Proteomes" id="UP000468735">
    <property type="component" value="Unassembled WGS sequence"/>
</dbReference>
<dbReference type="InterPro" id="IPR050131">
    <property type="entry name" value="Peptidase_S8_subtilisin-like"/>
</dbReference>
<feature type="active site" description="Charge relay system" evidence="5">
    <location>
        <position position="96"/>
    </location>
</feature>
<dbReference type="PRINTS" id="PR00723">
    <property type="entry name" value="SUBTILISIN"/>
</dbReference>
<feature type="chain" id="PRO_5026009067" evidence="8">
    <location>
        <begin position="29"/>
        <end position="423"/>
    </location>
</feature>
<dbReference type="PANTHER" id="PTHR43806">
    <property type="entry name" value="PEPTIDASE S8"/>
    <property type="match status" value="1"/>
</dbReference>
<evidence type="ECO:0000313" key="10">
    <source>
        <dbReference type="EMBL" id="KAB2343438.1"/>
    </source>
</evidence>
<keyword evidence="7" id="KW-0472">Membrane</keyword>
<keyword evidence="7" id="KW-0812">Transmembrane</keyword>
<keyword evidence="11" id="KW-1185">Reference proteome</keyword>
<dbReference type="InterPro" id="IPR015500">
    <property type="entry name" value="Peptidase_S8_subtilisin-rel"/>
</dbReference>
<keyword evidence="8" id="KW-0732">Signal</keyword>
<reference evidence="10 11" key="1">
    <citation type="submission" date="2019-09" db="EMBL/GenBank/DDBJ databases">
        <title>Actinomadura physcomitrii sp. nov., a novel actinomycete isolated from moss [Physcomitrium sphaericum (Ludw) Fuernr].</title>
        <authorList>
            <person name="Zhuang X."/>
            <person name="Liu C."/>
        </authorList>
    </citation>
    <scope>NUCLEOTIDE SEQUENCE [LARGE SCALE GENOMIC DNA]</scope>
    <source>
        <strain evidence="10 11">HMC1</strain>
    </source>
</reference>
<dbReference type="PANTHER" id="PTHR43806:SF11">
    <property type="entry name" value="CEREVISIN-RELATED"/>
    <property type="match status" value="1"/>
</dbReference>
<comment type="caution">
    <text evidence="10">The sequence shown here is derived from an EMBL/GenBank/DDBJ whole genome shotgun (WGS) entry which is preliminary data.</text>
</comment>
<feature type="signal peptide" evidence="8">
    <location>
        <begin position="1"/>
        <end position="28"/>
    </location>
</feature>
<evidence type="ECO:0000256" key="8">
    <source>
        <dbReference type="SAM" id="SignalP"/>
    </source>
</evidence>
<evidence type="ECO:0000256" key="4">
    <source>
        <dbReference type="ARBA" id="ARBA00022825"/>
    </source>
</evidence>
<evidence type="ECO:0000313" key="11">
    <source>
        <dbReference type="Proteomes" id="UP000468735"/>
    </source>
</evidence>
<evidence type="ECO:0000259" key="9">
    <source>
        <dbReference type="Pfam" id="PF00082"/>
    </source>
</evidence>
<sequence length="423" mass="43215">MGARRVAAALLALTIGTAPLLATTPARADQVREAQGPMLDTLSVEAAWKETRGAGVTVAVVDSGTDANQPDLKGSVTTGPNMLAEIDRGTKPTREHGTAMAALIAGHGHGPGGGSGVIGMAPQARVLAIRAIAEPEDASYRRYKSESKGAVARGIRYAADHGADVINLSLGKYDEVRDDREAIGYAIKKGVVVVAAAGNDGDRKRRLDKDGFAPYSYPASYPGVIAVAATTPGHERAKFSNRNYSVVVGAPGAEIVYAAPGGRYFADSAGTSQASAIVSGIAALIRAKHPKLPPALVSQALVDSAKNGPSGKYNPELGFGEVNAARALAAANTLTTPAAGLAGKAGGQRFGDGPPPGPVAIIERPAWMRPVIIAIIVLGVGGTVAAVIIAVALARRNPRLPDRHHQALPPAYPYGAGGPGHSF</sequence>
<dbReference type="SUPFAM" id="SSF52743">
    <property type="entry name" value="Subtilisin-like"/>
    <property type="match status" value="1"/>
</dbReference>
<dbReference type="GO" id="GO:0004252">
    <property type="term" value="F:serine-type endopeptidase activity"/>
    <property type="evidence" value="ECO:0007669"/>
    <property type="project" value="UniProtKB-UniRule"/>
</dbReference>
<feature type="region of interest" description="Disordered" evidence="6">
    <location>
        <begin position="404"/>
        <end position="423"/>
    </location>
</feature>
<feature type="transmembrane region" description="Helical" evidence="7">
    <location>
        <begin position="371"/>
        <end position="394"/>
    </location>
</feature>
<accession>A0A6H9YSZ3</accession>
<keyword evidence="2 5" id="KW-0645">Protease</keyword>
<name>A0A6H9YSZ3_9ACTN</name>
<protein>
    <submittedName>
        <fullName evidence="10">S8 family serine peptidase</fullName>
    </submittedName>
</protein>
<dbReference type="Gene3D" id="3.40.50.200">
    <property type="entry name" value="Peptidase S8/S53 domain"/>
    <property type="match status" value="1"/>
</dbReference>
<dbReference type="GO" id="GO:0006508">
    <property type="term" value="P:proteolysis"/>
    <property type="evidence" value="ECO:0007669"/>
    <property type="project" value="UniProtKB-KW"/>
</dbReference>
<evidence type="ECO:0000256" key="5">
    <source>
        <dbReference type="PROSITE-ProRule" id="PRU01240"/>
    </source>
</evidence>
<evidence type="ECO:0000256" key="3">
    <source>
        <dbReference type="ARBA" id="ARBA00022801"/>
    </source>
</evidence>
<dbReference type="InterPro" id="IPR000209">
    <property type="entry name" value="Peptidase_S8/S53_dom"/>
</dbReference>
<organism evidence="10 11">
    <name type="scientific">Actinomadura rudentiformis</name>
    <dbReference type="NCBI Taxonomy" id="359158"/>
    <lineage>
        <taxon>Bacteria</taxon>
        <taxon>Bacillati</taxon>
        <taxon>Actinomycetota</taxon>
        <taxon>Actinomycetes</taxon>
        <taxon>Streptosporangiales</taxon>
        <taxon>Thermomonosporaceae</taxon>
        <taxon>Actinomadura</taxon>
    </lineage>
</organism>
<keyword evidence="3 5" id="KW-0378">Hydrolase</keyword>
<keyword evidence="4 5" id="KW-0720">Serine protease</keyword>
<evidence type="ECO:0000256" key="1">
    <source>
        <dbReference type="ARBA" id="ARBA00011073"/>
    </source>
</evidence>
<dbReference type="AlphaFoldDB" id="A0A6H9YSZ3"/>
<feature type="active site" description="Charge relay system" evidence="5">
    <location>
        <position position="272"/>
    </location>
</feature>
<comment type="similarity">
    <text evidence="1 5">Belongs to the peptidase S8 family.</text>
</comment>
<dbReference type="PROSITE" id="PS51892">
    <property type="entry name" value="SUBTILASE"/>
    <property type="match status" value="1"/>
</dbReference>
<evidence type="ECO:0000256" key="6">
    <source>
        <dbReference type="SAM" id="MobiDB-lite"/>
    </source>
</evidence>
<dbReference type="EMBL" id="WBMT01000019">
    <property type="protein sequence ID" value="KAB2343438.1"/>
    <property type="molecule type" value="Genomic_DNA"/>
</dbReference>